<evidence type="ECO:0000256" key="3">
    <source>
        <dbReference type="ARBA" id="ARBA00022801"/>
    </source>
</evidence>
<comment type="similarity">
    <text evidence="1">Belongs to the peptidase C48 family.</text>
</comment>
<dbReference type="PANTHER" id="PTHR33018">
    <property type="entry name" value="OS10G0338966 PROTEIN-RELATED"/>
    <property type="match status" value="1"/>
</dbReference>
<dbReference type="SUPFAM" id="SSF54001">
    <property type="entry name" value="Cysteine proteinases"/>
    <property type="match status" value="1"/>
</dbReference>
<dbReference type="Gene3D" id="3.40.395.10">
    <property type="entry name" value="Adenoviral Proteinase, Chain A"/>
    <property type="match status" value="1"/>
</dbReference>
<dbReference type="GO" id="GO:0006508">
    <property type="term" value="P:proteolysis"/>
    <property type="evidence" value="ECO:0007669"/>
    <property type="project" value="UniProtKB-KW"/>
</dbReference>
<sequence>MSQGDWVPEPGEDSLTAVLGREHPGRTRAVGHTVCPRKAMHDSNKQVVDNVSPGVTKQVAEVKAMMHESNKQVVDNVSPGFPNSSCDSMPALVAITIIVNLHLISRVKNKCSFLNPHRILGADCQENPEAVINYIVDEMRINQGKQFLIAPYLQSEHWVLFVISPHNRTGYILDSIRSPIQKPMDTYYLLKKQVDTAFARYKKDTSNPISWTLAECNQQPGDWECRYYVMK</sequence>
<protein>
    <recommendedName>
        <fullName evidence="5">Ubiquitin-like protease family profile domain-containing protein</fullName>
    </recommendedName>
</protein>
<dbReference type="Proteomes" id="UP001177003">
    <property type="component" value="Chromosome 5"/>
</dbReference>
<keyword evidence="2" id="KW-0645">Protease</keyword>
<proteinExistence type="inferred from homology"/>
<gene>
    <name evidence="6" type="ORF">LSALG_LOCUS27584</name>
</gene>
<keyword evidence="7" id="KW-1185">Reference proteome</keyword>
<dbReference type="InterPro" id="IPR003653">
    <property type="entry name" value="Peptidase_C48_C"/>
</dbReference>
<accession>A0AA35Z976</accession>
<evidence type="ECO:0000313" key="6">
    <source>
        <dbReference type="EMBL" id="CAI9288275.1"/>
    </source>
</evidence>
<dbReference type="PANTHER" id="PTHR33018:SF37">
    <property type="entry name" value="TRANSPOSASE TNP1_EN_SPM-LIKE DOMAIN-CONTAINING PROTEIN"/>
    <property type="match status" value="1"/>
</dbReference>
<evidence type="ECO:0000256" key="4">
    <source>
        <dbReference type="SAM" id="MobiDB-lite"/>
    </source>
</evidence>
<evidence type="ECO:0000256" key="1">
    <source>
        <dbReference type="ARBA" id="ARBA00005234"/>
    </source>
</evidence>
<dbReference type="EMBL" id="OX465081">
    <property type="protein sequence ID" value="CAI9288275.1"/>
    <property type="molecule type" value="Genomic_DNA"/>
</dbReference>
<organism evidence="6 7">
    <name type="scientific">Lactuca saligna</name>
    <name type="common">Willowleaf lettuce</name>
    <dbReference type="NCBI Taxonomy" id="75948"/>
    <lineage>
        <taxon>Eukaryota</taxon>
        <taxon>Viridiplantae</taxon>
        <taxon>Streptophyta</taxon>
        <taxon>Embryophyta</taxon>
        <taxon>Tracheophyta</taxon>
        <taxon>Spermatophyta</taxon>
        <taxon>Magnoliopsida</taxon>
        <taxon>eudicotyledons</taxon>
        <taxon>Gunneridae</taxon>
        <taxon>Pentapetalae</taxon>
        <taxon>asterids</taxon>
        <taxon>campanulids</taxon>
        <taxon>Asterales</taxon>
        <taxon>Asteraceae</taxon>
        <taxon>Cichorioideae</taxon>
        <taxon>Cichorieae</taxon>
        <taxon>Lactucinae</taxon>
        <taxon>Lactuca</taxon>
    </lineage>
</organism>
<dbReference type="Pfam" id="PF02902">
    <property type="entry name" value="Peptidase_C48"/>
    <property type="match status" value="1"/>
</dbReference>
<evidence type="ECO:0000256" key="2">
    <source>
        <dbReference type="ARBA" id="ARBA00022670"/>
    </source>
</evidence>
<dbReference type="GO" id="GO:0008234">
    <property type="term" value="F:cysteine-type peptidase activity"/>
    <property type="evidence" value="ECO:0007669"/>
    <property type="project" value="InterPro"/>
</dbReference>
<feature type="region of interest" description="Disordered" evidence="4">
    <location>
        <begin position="1"/>
        <end position="29"/>
    </location>
</feature>
<name>A0AA35Z976_LACSI</name>
<evidence type="ECO:0000259" key="5">
    <source>
        <dbReference type="Pfam" id="PF02902"/>
    </source>
</evidence>
<dbReference type="AlphaFoldDB" id="A0AA35Z976"/>
<feature type="domain" description="Ubiquitin-like protease family profile" evidence="5">
    <location>
        <begin position="145"/>
        <end position="231"/>
    </location>
</feature>
<dbReference type="InterPro" id="IPR038765">
    <property type="entry name" value="Papain-like_cys_pep_sf"/>
</dbReference>
<evidence type="ECO:0000313" key="7">
    <source>
        <dbReference type="Proteomes" id="UP001177003"/>
    </source>
</evidence>
<reference evidence="6" key="1">
    <citation type="submission" date="2023-04" db="EMBL/GenBank/DDBJ databases">
        <authorList>
            <person name="Vijverberg K."/>
            <person name="Xiong W."/>
            <person name="Schranz E."/>
        </authorList>
    </citation>
    <scope>NUCLEOTIDE SEQUENCE</scope>
</reference>
<keyword evidence="3" id="KW-0378">Hydrolase</keyword>